<keyword evidence="1" id="KW-0472">Membrane</keyword>
<proteinExistence type="predicted"/>
<feature type="transmembrane region" description="Helical" evidence="1">
    <location>
        <begin position="124"/>
        <end position="142"/>
    </location>
</feature>
<feature type="transmembrane region" description="Helical" evidence="1">
    <location>
        <begin position="360"/>
        <end position="383"/>
    </location>
</feature>
<evidence type="ECO:0000313" key="2">
    <source>
        <dbReference type="EMBL" id="MCM6772171.1"/>
    </source>
</evidence>
<accession>A0A9X2E5V4</accession>
<feature type="transmembrane region" description="Helical" evidence="1">
    <location>
        <begin position="390"/>
        <end position="407"/>
    </location>
</feature>
<feature type="transmembrane region" description="Helical" evidence="1">
    <location>
        <begin position="234"/>
        <end position="251"/>
    </location>
</feature>
<organism evidence="2 3">
    <name type="scientific">Nocardia pulmonis</name>
    <dbReference type="NCBI Taxonomy" id="2951408"/>
    <lineage>
        <taxon>Bacteria</taxon>
        <taxon>Bacillati</taxon>
        <taxon>Actinomycetota</taxon>
        <taxon>Actinomycetes</taxon>
        <taxon>Mycobacteriales</taxon>
        <taxon>Nocardiaceae</taxon>
        <taxon>Nocardia</taxon>
    </lineage>
</organism>
<keyword evidence="1" id="KW-1133">Transmembrane helix</keyword>
<keyword evidence="1" id="KW-0812">Transmembrane</keyword>
<gene>
    <name evidence="2" type="ORF">NDR86_01630</name>
</gene>
<name>A0A9X2E5V4_9NOCA</name>
<dbReference type="EMBL" id="JAMRXG010000001">
    <property type="protein sequence ID" value="MCM6772171.1"/>
    <property type="molecule type" value="Genomic_DNA"/>
</dbReference>
<evidence type="ECO:0000313" key="3">
    <source>
        <dbReference type="Proteomes" id="UP001139157"/>
    </source>
</evidence>
<feature type="transmembrane region" description="Helical" evidence="1">
    <location>
        <begin position="77"/>
        <end position="103"/>
    </location>
</feature>
<dbReference type="AlphaFoldDB" id="A0A9X2E5V4"/>
<reference evidence="2" key="1">
    <citation type="submission" date="2022-06" db="EMBL/GenBank/DDBJ databases">
        <title>Novel species in genus nocardia.</title>
        <authorList>
            <person name="Li F."/>
        </authorList>
    </citation>
    <scope>NUCLEOTIDE SEQUENCE</scope>
    <source>
        <strain evidence="2">CDC141</strain>
    </source>
</reference>
<feature type="transmembrane region" description="Helical" evidence="1">
    <location>
        <begin position="162"/>
        <end position="181"/>
    </location>
</feature>
<sequence>MTGVWLPEVGLVAGALASIVLAAMWLSGPIRVFLIAQAAHWSLSYVARPVVLLWVRPEPRYGDNLPDPRLASIGYDIGIATVLRPVIAGLWIYAGLVVAYAIWARSREGRQPGPGTSIPLARDPVFLPTLIAVYTLGTLGRLTAVATGTTGRAGELESPSPIVNLITILATIGAVGLIVYVRTARTRDTLLIIGALTAGELLWTAAVQSKTPIMGAALAIAVRCAMVGWTRANVAAVLGITALALGGFGWLQSLKSTATAKADAAVTDSGYPPLVRPYLSLLRRFDGLEAATDAYFAGPHSWLSPGEVVLHALQSLIPSQLLGAEKFRSGAEWAMWVRGQSVDMSQVSVSLAEGNINEGYVLGGYFGVALGVSITFGLLLAWTRALYSRLVPLSVFALAMIEVPVLFERGMLGTIETLGKYLQAMVLVWIIYLTMAEFRRQRAGETRTAQWV</sequence>
<dbReference type="RefSeq" id="WP_251909039.1">
    <property type="nucleotide sequence ID" value="NZ_JAMRXG010000001.1"/>
</dbReference>
<comment type="caution">
    <text evidence="2">The sequence shown here is derived from an EMBL/GenBank/DDBJ whole genome shotgun (WGS) entry which is preliminary data.</text>
</comment>
<feature type="transmembrane region" description="Helical" evidence="1">
    <location>
        <begin position="38"/>
        <end position="57"/>
    </location>
</feature>
<keyword evidence="3" id="KW-1185">Reference proteome</keyword>
<protein>
    <submittedName>
        <fullName evidence="2">Uncharacterized protein</fullName>
    </submittedName>
</protein>
<dbReference type="Proteomes" id="UP001139157">
    <property type="component" value="Unassembled WGS sequence"/>
</dbReference>
<feature type="transmembrane region" description="Helical" evidence="1">
    <location>
        <begin position="6"/>
        <end position="26"/>
    </location>
</feature>
<feature type="transmembrane region" description="Helical" evidence="1">
    <location>
        <begin position="419"/>
        <end position="438"/>
    </location>
</feature>
<evidence type="ECO:0000256" key="1">
    <source>
        <dbReference type="SAM" id="Phobius"/>
    </source>
</evidence>